<sequence>MQKRALVVGLGIAGMSAAIGLRAAGWAPVIVERAPERRRGGYFIGLLPDGRQAAVDLGISEDLHVRNPPDAGKAWELDRDGRSSPGLGFLHQPGRPAAVVRGDIEAALWQSIAGAGGEPVEVRFATAPAEIHDGADDVEVVLEDIGAGHEYRERFDLVVGADGMRSSVRRMVFGPHEEYMTNWDAMICAFQLDEQVPSYGAQDSVISARAGRAAWVFGLADRAPTALLTYRTADIAEQFTGDRVERLRSVFSGMDDPVVRHVLDGLERAPEFVFDSVHQVRMPRWSEGRTVLVGDAAWCLNLYSGMGATSALRGGDALGRALRENPADLRAALTAWEAGLRPSIRSHQRTARIKQQMFVPSGRVAEVLRSFILRLGGAWRRRKLEKDRAAAPVGSGAPV</sequence>
<dbReference type="InterPro" id="IPR002938">
    <property type="entry name" value="FAD-bd"/>
</dbReference>
<evidence type="ECO:0000313" key="2">
    <source>
        <dbReference type="EMBL" id="MES0835756.1"/>
    </source>
</evidence>
<dbReference type="Gene3D" id="3.30.9.10">
    <property type="entry name" value="D-Amino Acid Oxidase, subunit A, domain 2"/>
    <property type="match status" value="1"/>
</dbReference>
<dbReference type="RefSeq" id="WP_344178315.1">
    <property type="nucleotide sequence ID" value="NZ_JBEQNA010000011.1"/>
</dbReference>
<gene>
    <name evidence="2" type="ORF">ABUK86_18415</name>
</gene>
<reference evidence="2 3" key="1">
    <citation type="submission" date="2024-06" db="EMBL/GenBank/DDBJ databases">
        <authorList>
            <person name="Bataeva Y.V."/>
            <person name="Grigorian L.N."/>
            <person name="Solomentsev V.I."/>
        </authorList>
    </citation>
    <scope>NUCLEOTIDE SEQUENCE [LARGE SCALE GENOMIC DNA]</scope>
    <source>
        <strain evidence="3">SCPM-O-B-12605 (RCAM04882)</strain>
    </source>
</reference>
<dbReference type="PANTHER" id="PTHR46865">
    <property type="entry name" value="OXIDOREDUCTASE-RELATED"/>
    <property type="match status" value="1"/>
</dbReference>
<proteinExistence type="predicted"/>
<organism evidence="2 3">
    <name type="scientific">Nocardiopsis tropica</name>
    <dbReference type="NCBI Taxonomy" id="109330"/>
    <lineage>
        <taxon>Bacteria</taxon>
        <taxon>Bacillati</taxon>
        <taxon>Actinomycetota</taxon>
        <taxon>Actinomycetes</taxon>
        <taxon>Streptosporangiales</taxon>
        <taxon>Nocardiopsidaceae</taxon>
        <taxon>Nocardiopsis</taxon>
    </lineage>
</organism>
<dbReference type="InterPro" id="IPR051704">
    <property type="entry name" value="FAD_aromatic-hydroxylase"/>
</dbReference>
<dbReference type="PRINTS" id="PR00420">
    <property type="entry name" value="RNGMNOXGNASE"/>
</dbReference>
<dbReference type="Proteomes" id="UP001432401">
    <property type="component" value="Unassembled WGS sequence"/>
</dbReference>
<protein>
    <submittedName>
        <fullName evidence="2">FAD-dependent monooxygenase</fullName>
    </submittedName>
</protein>
<dbReference type="SUPFAM" id="SSF51905">
    <property type="entry name" value="FAD/NAD(P)-binding domain"/>
    <property type="match status" value="1"/>
</dbReference>
<accession>A0ABV1ZYK4</accession>
<dbReference type="GO" id="GO:0004497">
    <property type="term" value="F:monooxygenase activity"/>
    <property type="evidence" value="ECO:0007669"/>
    <property type="project" value="UniProtKB-KW"/>
</dbReference>
<keyword evidence="3" id="KW-1185">Reference proteome</keyword>
<feature type="domain" description="FAD-binding" evidence="1">
    <location>
        <begin position="5"/>
        <end position="322"/>
    </location>
</feature>
<dbReference type="Pfam" id="PF01494">
    <property type="entry name" value="FAD_binding_3"/>
    <property type="match status" value="1"/>
</dbReference>
<evidence type="ECO:0000313" key="3">
    <source>
        <dbReference type="Proteomes" id="UP001432401"/>
    </source>
</evidence>
<dbReference type="InterPro" id="IPR036188">
    <property type="entry name" value="FAD/NAD-bd_sf"/>
</dbReference>
<keyword evidence="2" id="KW-0503">Monooxygenase</keyword>
<dbReference type="EMBL" id="JBEQNB010000009">
    <property type="protein sequence ID" value="MES0835756.1"/>
    <property type="molecule type" value="Genomic_DNA"/>
</dbReference>
<dbReference type="PANTHER" id="PTHR46865:SF8">
    <property type="entry name" value="POSSIBLE OXIDOREDUCTASE"/>
    <property type="match status" value="1"/>
</dbReference>
<dbReference type="Gene3D" id="3.50.50.60">
    <property type="entry name" value="FAD/NAD(P)-binding domain"/>
    <property type="match status" value="1"/>
</dbReference>
<comment type="caution">
    <text evidence="2">The sequence shown here is derived from an EMBL/GenBank/DDBJ whole genome shotgun (WGS) entry which is preliminary data.</text>
</comment>
<name>A0ABV1ZYK4_9ACTN</name>
<evidence type="ECO:0000259" key="1">
    <source>
        <dbReference type="Pfam" id="PF01494"/>
    </source>
</evidence>
<keyword evidence="2" id="KW-0560">Oxidoreductase</keyword>